<sequence>ERFPKGTYNKLKYKKIGHCKIVKKINDNAYEVELPGNFDISPVFNVSDLYSFHGDGAEGDVIDEVVDGGS</sequence>
<accession>A0AA38LAB3</accession>
<name>A0AA38LAB3_TAXCH</name>
<evidence type="ECO:0000259" key="1">
    <source>
        <dbReference type="Pfam" id="PF24626"/>
    </source>
</evidence>
<feature type="domain" description="Tf2-1-like SH3-like" evidence="1">
    <location>
        <begin position="2"/>
        <end position="52"/>
    </location>
</feature>
<evidence type="ECO:0000313" key="3">
    <source>
        <dbReference type="Proteomes" id="UP000824469"/>
    </source>
</evidence>
<comment type="caution">
    <text evidence="2">The sequence shown here is derived from an EMBL/GenBank/DDBJ whole genome shotgun (WGS) entry which is preliminary data.</text>
</comment>
<protein>
    <recommendedName>
        <fullName evidence="1">Tf2-1-like SH3-like domain-containing protein</fullName>
    </recommendedName>
</protein>
<dbReference type="EMBL" id="JAHRHJ020000005">
    <property type="protein sequence ID" value="KAH9314315.1"/>
    <property type="molecule type" value="Genomic_DNA"/>
</dbReference>
<dbReference type="Proteomes" id="UP000824469">
    <property type="component" value="Unassembled WGS sequence"/>
</dbReference>
<gene>
    <name evidence="2" type="ORF">KI387_022942</name>
</gene>
<dbReference type="AlphaFoldDB" id="A0AA38LAB3"/>
<feature type="non-terminal residue" evidence="2">
    <location>
        <position position="70"/>
    </location>
</feature>
<dbReference type="InterPro" id="IPR056924">
    <property type="entry name" value="SH3_Tf2-1"/>
</dbReference>
<keyword evidence="3" id="KW-1185">Reference proteome</keyword>
<dbReference type="Pfam" id="PF24626">
    <property type="entry name" value="SH3_Tf2-1"/>
    <property type="match status" value="1"/>
</dbReference>
<reference evidence="2 3" key="1">
    <citation type="journal article" date="2021" name="Nat. Plants">
        <title>The Taxus genome provides insights into paclitaxel biosynthesis.</title>
        <authorList>
            <person name="Xiong X."/>
            <person name="Gou J."/>
            <person name="Liao Q."/>
            <person name="Li Y."/>
            <person name="Zhou Q."/>
            <person name="Bi G."/>
            <person name="Li C."/>
            <person name="Du R."/>
            <person name="Wang X."/>
            <person name="Sun T."/>
            <person name="Guo L."/>
            <person name="Liang H."/>
            <person name="Lu P."/>
            <person name="Wu Y."/>
            <person name="Zhang Z."/>
            <person name="Ro D.K."/>
            <person name="Shang Y."/>
            <person name="Huang S."/>
            <person name="Yan J."/>
        </authorList>
    </citation>
    <scope>NUCLEOTIDE SEQUENCE [LARGE SCALE GENOMIC DNA]</scope>
    <source>
        <strain evidence="2">Ta-2019</strain>
    </source>
</reference>
<feature type="non-terminal residue" evidence="2">
    <location>
        <position position="1"/>
    </location>
</feature>
<organism evidence="2 3">
    <name type="scientific">Taxus chinensis</name>
    <name type="common">Chinese yew</name>
    <name type="synonym">Taxus wallichiana var. chinensis</name>
    <dbReference type="NCBI Taxonomy" id="29808"/>
    <lineage>
        <taxon>Eukaryota</taxon>
        <taxon>Viridiplantae</taxon>
        <taxon>Streptophyta</taxon>
        <taxon>Embryophyta</taxon>
        <taxon>Tracheophyta</taxon>
        <taxon>Spermatophyta</taxon>
        <taxon>Pinopsida</taxon>
        <taxon>Pinidae</taxon>
        <taxon>Conifers II</taxon>
        <taxon>Cupressales</taxon>
        <taxon>Taxaceae</taxon>
        <taxon>Taxus</taxon>
    </lineage>
</organism>
<evidence type="ECO:0000313" key="2">
    <source>
        <dbReference type="EMBL" id="KAH9314315.1"/>
    </source>
</evidence>
<proteinExistence type="predicted"/>